<sequence length="96" mass="10996">MEGQRQRTHLGQLLGRLRRRLRLRSVVMGLARKGTVWKGGVEAAKAMGGLGHRCEEMWWRAVAACSTAHRAVVARREVCDCRDALRRWRWCGGVRK</sequence>
<proteinExistence type="predicted"/>
<evidence type="ECO:0000313" key="1">
    <source>
        <dbReference type="EMBL" id="KAG8076935.1"/>
    </source>
</evidence>
<evidence type="ECO:0000313" key="2">
    <source>
        <dbReference type="Proteomes" id="UP000729402"/>
    </source>
</evidence>
<dbReference type="Proteomes" id="UP000729402">
    <property type="component" value="Unassembled WGS sequence"/>
</dbReference>
<name>A0A8J5VQS0_ZIZPA</name>
<reference evidence="1" key="1">
    <citation type="journal article" date="2021" name="bioRxiv">
        <title>Whole Genome Assembly and Annotation of Northern Wild Rice, Zizania palustris L., Supports a Whole Genome Duplication in the Zizania Genus.</title>
        <authorList>
            <person name="Haas M."/>
            <person name="Kono T."/>
            <person name="Macchietto M."/>
            <person name="Millas R."/>
            <person name="McGilp L."/>
            <person name="Shao M."/>
            <person name="Duquette J."/>
            <person name="Hirsch C.N."/>
            <person name="Kimball J."/>
        </authorList>
    </citation>
    <scope>NUCLEOTIDE SEQUENCE</scope>
    <source>
        <tissue evidence="1">Fresh leaf tissue</tissue>
    </source>
</reference>
<organism evidence="1 2">
    <name type="scientific">Zizania palustris</name>
    <name type="common">Northern wild rice</name>
    <dbReference type="NCBI Taxonomy" id="103762"/>
    <lineage>
        <taxon>Eukaryota</taxon>
        <taxon>Viridiplantae</taxon>
        <taxon>Streptophyta</taxon>
        <taxon>Embryophyta</taxon>
        <taxon>Tracheophyta</taxon>
        <taxon>Spermatophyta</taxon>
        <taxon>Magnoliopsida</taxon>
        <taxon>Liliopsida</taxon>
        <taxon>Poales</taxon>
        <taxon>Poaceae</taxon>
        <taxon>BOP clade</taxon>
        <taxon>Oryzoideae</taxon>
        <taxon>Oryzeae</taxon>
        <taxon>Zizaniinae</taxon>
        <taxon>Zizania</taxon>
    </lineage>
</organism>
<dbReference type="EMBL" id="JAAALK010000283">
    <property type="protein sequence ID" value="KAG8076935.1"/>
    <property type="molecule type" value="Genomic_DNA"/>
</dbReference>
<keyword evidence="2" id="KW-1185">Reference proteome</keyword>
<dbReference type="AlphaFoldDB" id="A0A8J5VQS0"/>
<reference evidence="1" key="2">
    <citation type="submission" date="2021-02" db="EMBL/GenBank/DDBJ databases">
        <authorList>
            <person name="Kimball J.A."/>
            <person name="Haas M.W."/>
            <person name="Macchietto M."/>
            <person name="Kono T."/>
            <person name="Duquette J."/>
            <person name="Shao M."/>
        </authorList>
    </citation>
    <scope>NUCLEOTIDE SEQUENCE</scope>
    <source>
        <tissue evidence="1">Fresh leaf tissue</tissue>
    </source>
</reference>
<accession>A0A8J5VQS0</accession>
<protein>
    <submittedName>
        <fullName evidence="1">Uncharacterized protein</fullName>
    </submittedName>
</protein>
<gene>
    <name evidence="1" type="ORF">GUJ93_ZPchr0006g41145</name>
</gene>
<comment type="caution">
    <text evidence="1">The sequence shown here is derived from an EMBL/GenBank/DDBJ whole genome shotgun (WGS) entry which is preliminary data.</text>
</comment>